<evidence type="ECO:0000313" key="7">
    <source>
        <dbReference type="EMBL" id="GMS86597.1"/>
    </source>
</evidence>
<dbReference type="Proteomes" id="UP001432027">
    <property type="component" value="Unassembled WGS sequence"/>
</dbReference>
<feature type="domain" description="Protein kinase" evidence="6">
    <location>
        <begin position="95"/>
        <end position="379"/>
    </location>
</feature>
<accession>A0AAV5SW52</accession>
<dbReference type="GO" id="GO:0005737">
    <property type="term" value="C:cytoplasm"/>
    <property type="evidence" value="ECO:0007669"/>
    <property type="project" value="TreeGrafter"/>
</dbReference>
<evidence type="ECO:0000256" key="2">
    <source>
        <dbReference type="ARBA" id="ARBA00022741"/>
    </source>
</evidence>
<keyword evidence="5" id="KW-0175">Coiled coil</keyword>
<organism evidence="7 8">
    <name type="scientific">Pristionchus entomophagus</name>
    <dbReference type="NCBI Taxonomy" id="358040"/>
    <lineage>
        <taxon>Eukaryota</taxon>
        <taxon>Metazoa</taxon>
        <taxon>Ecdysozoa</taxon>
        <taxon>Nematoda</taxon>
        <taxon>Chromadorea</taxon>
        <taxon>Rhabditida</taxon>
        <taxon>Rhabditina</taxon>
        <taxon>Diplogasteromorpha</taxon>
        <taxon>Diplogasteroidea</taxon>
        <taxon>Neodiplogasteridae</taxon>
        <taxon>Pristionchus</taxon>
    </lineage>
</organism>
<evidence type="ECO:0000256" key="5">
    <source>
        <dbReference type="SAM" id="Coils"/>
    </source>
</evidence>
<dbReference type="InterPro" id="IPR000719">
    <property type="entry name" value="Prot_kinase_dom"/>
</dbReference>
<proteinExistence type="predicted"/>
<dbReference type="GO" id="GO:0005634">
    <property type="term" value="C:nucleus"/>
    <property type="evidence" value="ECO:0007669"/>
    <property type="project" value="TreeGrafter"/>
</dbReference>
<dbReference type="InterPro" id="IPR011009">
    <property type="entry name" value="Kinase-like_dom_sf"/>
</dbReference>
<dbReference type="EMBL" id="BTSX01000002">
    <property type="protein sequence ID" value="GMS86597.1"/>
    <property type="molecule type" value="Genomic_DNA"/>
</dbReference>
<evidence type="ECO:0000256" key="3">
    <source>
        <dbReference type="ARBA" id="ARBA00022777"/>
    </source>
</evidence>
<dbReference type="FunFam" id="3.30.200.20:FF:000706">
    <property type="entry name" value="Protein kinase"/>
    <property type="match status" value="1"/>
</dbReference>
<dbReference type="InterPro" id="IPR050339">
    <property type="entry name" value="CC_SR_Kinase"/>
</dbReference>
<dbReference type="SUPFAM" id="SSF56112">
    <property type="entry name" value="Protein kinase-like (PK-like)"/>
    <property type="match status" value="1"/>
</dbReference>
<dbReference type="SMART" id="SM00220">
    <property type="entry name" value="S_TKc"/>
    <property type="match status" value="1"/>
</dbReference>
<dbReference type="PANTHER" id="PTHR11042:SF91">
    <property type="entry name" value="EUKARYOTIC TRANSLATION INITIATION FACTOR 2-ALPHA KINASE"/>
    <property type="match status" value="1"/>
</dbReference>
<gene>
    <name evidence="7" type="ORF">PENTCL1PPCAC_8772</name>
</gene>
<protein>
    <recommendedName>
        <fullName evidence="6">Protein kinase domain-containing protein</fullName>
    </recommendedName>
</protein>
<dbReference type="Pfam" id="PF00069">
    <property type="entry name" value="Pkinase"/>
    <property type="match status" value="1"/>
</dbReference>
<evidence type="ECO:0000313" key="8">
    <source>
        <dbReference type="Proteomes" id="UP001432027"/>
    </source>
</evidence>
<name>A0AAV5SW52_9BILA</name>
<keyword evidence="3" id="KW-0418">Kinase</keyword>
<dbReference type="GO" id="GO:0005524">
    <property type="term" value="F:ATP binding"/>
    <property type="evidence" value="ECO:0007669"/>
    <property type="project" value="UniProtKB-KW"/>
</dbReference>
<dbReference type="GO" id="GO:0004694">
    <property type="term" value="F:eukaryotic translation initiation factor 2alpha kinase activity"/>
    <property type="evidence" value="ECO:0007669"/>
    <property type="project" value="TreeGrafter"/>
</dbReference>
<evidence type="ECO:0000256" key="1">
    <source>
        <dbReference type="ARBA" id="ARBA00022679"/>
    </source>
</evidence>
<evidence type="ECO:0000259" key="6">
    <source>
        <dbReference type="PROSITE" id="PS50011"/>
    </source>
</evidence>
<dbReference type="PROSITE" id="PS50011">
    <property type="entry name" value="PROTEIN_KINASE_DOM"/>
    <property type="match status" value="1"/>
</dbReference>
<sequence>MLLFQIMGLMCSKGSDDKDASTTETLTVRYQELLATVERLEEVQKVTEKEKENLMHLLQLAMAGNQSIAQQLEHVQDQLPRNHDLEFVSEFRTKFEPLDVLGQGGYGWVLKVKNNLDDWEYAVKRIALHKSKVDLKEALNEARAMASFVHPGIVVYNYSWIEEPPSYWQIRSDEKMLNNLNLRCHIPLYRHDYSFLYIQMELCQFTLSKWLDENKHRDLKRMKSWFRQIVSAVEYIHGKGKIHRDLKPCNILFASKDHLKICDMGIVIEQQVDGEFEKTMTVNGTGTEEYMSPEQRALTSLNISHVTSASDVFSLGLILAELCVVMTYHEKVRIFDNYRRGKPSFVFENANTVEFIGKLTVLEKRDRLTCKKMLDEMYLS</sequence>
<dbReference type="PANTHER" id="PTHR11042">
    <property type="entry name" value="EUKARYOTIC TRANSLATION INITIATION FACTOR 2-ALPHA KINASE EIF2-ALPHA KINASE -RELATED"/>
    <property type="match status" value="1"/>
</dbReference>
<reference evidence="7" key="1">
    <citation type="submission" date="2023-10" db="EMBL/GenBank/DDBJ databases">
        <title>Genome assembly of Pristionchus species.</title>
        <authorList>
            <person name="Yoshida K."/>
            <person name="Sommer R.J."/>
        </authorList>
    </citation>
    <scope>NUCLEOTIDE SEQUENCE</scope>
    <source>
        <strain evidence="7">RS0144</strain>
    </source>
</reference>
<dbReference type="Gene3D" id="1.10.510.10">
    <property type="entry name" value="Transferase(Phosphotransferase) domain 1"/>
    <property type="match status" value="1"/>
</dbReference>
<keyword evidence="4" id="KW-0067">ATP-binding</keyword>
<keyword evidence="1" id="KW-0808">Transferase</keyword>
<keyword evidence="8" id="KW-1185">Reference proteome</keyword>
<dbReference type="AlphaFoldDB" id="A0AAV5SW52"/>
<feature type="coiled-coil region" evidence="5">
    <location>
        <begin position="23"/>
        <end position="57"/>
    </location>
</feature>
<keyword evidence="2" id="KW-0547">Nucleotide-binding</keyword>
<comment type="caution">
    <text evidence="7">The sequence shown here is derived from an EMBL/GenBank/DDBJ whole genome shotgun (WGS) entry which is preliminary data.</text>
</comment>
<dbReference type="FunFam" id="1.10.510.10:FF:001020">
    <property type="entry name" value="Transmembrane ion channel"/>
    <property type="match status" value="1"/>
</dbReference>
<evidence type="ECO:0000256" key="4">
    <source>
        <dbReference type="ARBA" id="ARBA00022840"/>
    </source>
</evidence>
<dbReference type="Gene3D" id="3.30.200.20">
    <property type="entry name" value="Phosphorylase Kinase, domain 1"/>
    <property type="match status" value="1"/>
</dbReference>